<evidence type="ECO:0000256" key="1">
    <source>
        <dbReference type="SAM" id="MobiDB-lite"/>
    </source>
</evidence>
<organism evidence="2 3">
    <name type="scientific">Sphagnurus paluster</name>
    <dbReference type="NCBI Taxonomy" id="117069"/>
    <lineage>
        <taxon>Eukaryota</taxon>
        <taxon>Fungi</taxon>
        <taxon>Dikarya</taxon>
        <taxon>Basidiomycota</taxon>
        <taxon>Agaricomycotina</taxon>
        <taxon>Agaricomycetes</taxon>
        <taxon>Agaricomycetidae</taxon>
        <taxon>Agaricales</taxon>
        <taxon>Tricholomatineae</taxon>
        <taxon>Lyophyllaceae</taxon>
        <taxon>Sphagnurus</taxon>
    </lineage>
</organism>
<dbReference type="EMBL" id="JABCKI010005714">
    <property type="protein sequence ID" value="KAG5639764.1"/>
    <property type="molecule type" value="Genomic_DNA"/>
</dbReference>
<protein>
    <submittedName>
        <fullName evidence="2">Uncharacterized protein</fullName>
    </submittedName>
</protein>
<keyword evidence="3" id="KW-1185">Reference proteome</keyword>
<reference evidence="2" key="1">
    <citation type="submission" date="2021-02" db="EMBL/GenBank/DDBJ databases">
        <authorList>
            <person name="Nieuwenhuis M."/>
            <person name="Van De Peppel L.J.J."/>
        </authorList>
    </citation>
    <scope>NUCLEOTIDE SEQUENCE</scope>
    <source>
        <strain evidence="2">D49</strain>
    </source>
</reference>
<feature type="region of interest" description="Disordered" evidence="1">
    <location>
        <begin position="27"/>
        <end position="46"/>
    </location>
</feature>
<evidence type="ECO:0000313" key="3">
    <source>
        <dbReference type="Proteomes" id="UP000717328"/>
    </source>
</evidence>
<evidence type="ECO:0000313" key="2">
    <source>
        <dbReference type="EMBL" id="KAG5639764.1"/>
    </source>
</evidence>
<comment type="caution">
    <text evidence="2">The sequence shown here is derived from an EMBL/GenBank/DDBJ whole genome shotgun (WGS) entry which is preliminary data.</text>
</comment>
<sequence>MAFSPYFIINGMTGSFDTPLAEATASIPLPPSLETPTSQLATATSDSTTALSTITVGTLSTSLPPLPIPTNKPVTSKASSQSSSQSLTKLSTSLLSTSASIVSSTGTPAPVSTAASNSALRLSSQPMPIFITLLVLSLLSRFSL</sequence>
<dbReference type="OrthoDB" id="2432613at2759"/>
<feature type="region of interest" description="Disordered" evidence="1">
    <location>
        <begin position="61"/>
        <end position="84"/>
    </location>
</feature>
<gene>
    <name evidence="2" type="ORF">H0H81_000044</name>
</gene>
<feature type="compositionally biased region" description="Low complexity" evidence="1">
    <location>
        <begin position="37"/>
        <end position="46"/>
    </location>
</feature>
<dbReference type="Proteomes" id="UP000717328">
    <property type="component" value="Unassembled WGS sequence"/>
</dbReference>
<feature type="compositionally biased region" description="Low complexity" evidence="1">
    <location>
        <begin position="74"/>
        <end position="84"/>
    </location>
</feature>
<dbReference type="AlphaFoldDB" id="A0A9P7K836"/>
<name>A0A9P7K836_9AGAR</name>
<reference evidence="2" key="2">
    <citation type="submission" date="2021-10" db="EMBL/GenBank/DDBJ databases">
        <title>Phylogenomics reveals ancestral predisposition of the termite-cultivated fungus Termitomyces towards a domesticated lifestyle.</title>
        <authorList>
            <person name="Auxier B."/>
            <person name="Grum-Grzhimaylo A."/>
            <person name="Cardenas M.E."/>
            <person name="Lodge J.D."/>
            <person name="Laessoe T."/>
            <person name="Pedersen O."/>
            <person name="Smith M.E."/>
            <person name="Kuyper T.W."/>
            <person name="Franco-Molano E.A."/>
            <person name="Baroni T.J."/>
            <person name="Aanen D.K."/>
        </authorList>
    </citation>
    <scope>NUCLEOTIDE SEQUENCE</scope>
    <source>
        <strain evidence="2">D49</strain>
    </source>
</reference>
<accession>A0A9P7K836</accession>
<proteinExistence type="predicted"/>